<dbReference type="SUPFAM" id="SSF56672">
    <property type="entry name" value="DNA/RNA polymerases"/>
    <property type="match status" value="1"/>
</dbReference>
<dbReference type="PANTHER" id="PTHR33064:SF40">
    <property type="entry name" value="REVERSE TRANSCRIPTASE_RETROTRANSPOSON-DERIVED PROTEIN RNASE H-LIKE DOMAIN-CONTAINING PROTEIN"/>
    <property type="match status" value="1"/>
</dbReference>
<keyword evidence="3" id="KW-1185">Reference proteome</keyword>
<dbReference type="InterPro" id="IPR043502">
    <property type="entry name" value="DNA/RNA_pol_sf"/>
</dbReference>
<dbReference type="Gene3D" id="3.30.70.270">
    <property type="match status" value="1"/>
</dbReference>
<dbReference type="EMBL" id="LXQA010289439">
    <property type="protein sequence ID" value="MCI41218.1"/>
    <property type="molecule type" value="Genomic_DNA"/>
</dbReference>
<dbReference type="AlphaFoldDB" id="A0A392RX76"/>
<dbReference type="InterPro" id="IPR041577">
    <property type="entry name" value="RT_RNaseH_2"/>
</dbReference>
<dbReference type="Pfam" id="PF17919">
    <property type="entry name" value="RT_RNaseH_2"/>
    <property type="match status" value="1"/>
</dbReference>
<sequence>SIDYLVHIVSSQGVHANPEKLEAMVKWPVPTTVKQLRGFMGLRGYYRRFIANYASIAAPLTDLLRQDAFTWTDSATSAFIALKNAMTAALVLCLPDFSQEFIIETDASNAGIGAVLM</sequence>
<evidence type="ECO:0000313" key="2">
    <source>
        <dbReference type="EMBL" id="MCI41218.1"/>
    </source>
</evidence>
<accession>A0A392RX76</accession>
<protein>
    <submittedName>
        <fullName evidence="2">Transposon Tf2-1 polyprotein</fullName>
    </submittedName>
</protein>
<dbReference type="InterPro" id="IPR043128">
    <property type="entry name" value="Rev_trsase/Diguanyl_cyclase"/>
</dbReference>
<reference evidence="2 3" key="1">
    <citation type="journal article" date="2018" name="Front. Plant Sci.">
        <title>Red Clover (Trifolium pratense) and Zigzag Clover (T. medium) - A Picture of Genomic Similarities and Differences.</title>
        <authorList>
            <person name="Dluhosova J."/>
            <person name="Istvanek J."/>
            <person name="Nedelnik J."/>
            <person name="Repkova J."/>
        </authorList>
    </citation>
    <scope>NUCLEOTIDE SEQUENCE [LARGE SCALE GENOMIC DNA]</scope>
    <source>
        <strain evidence="3">cv. 10/8</strain>
        <tissue evidence="2">Leaf</tissue>
    </source>
</reference>
<organism evidence="2 3">
    <name type="scientific">Trifolium medium</name>
    <dbReference type="NCBI Taxonomy" id="97028"/>
    <lineage>
        <taxon>Eukaryota</taxon>
        <taxon>Viridiplantae</taxon>
        <taxon>Streptophyta</taxon>
        <taxon>Embryophyta</taxon>
        <taxon>Tracheophyta</taxon>
        <taxon>Spermatophyta</taxon>
        <taxon>Magnoliopsida</taxon>
        <taxon>eudicotyledons</taxon>
        <taxon>Gunneridae</taxon>
        <taxon>Pentapetalae</taxon>
        <taxon>rosids</taxon>
        <taxon>fabids</taxon>
        <taxon>Fabales</taxon>
        <taxon>Fabaceae</taxon>
        <taxon>Papilionoideae</taxon>
        <taxon>50 kb inversion clade</taxon>
        <taxon>NPAAA clade</taxon>
        <taxon>Hologalegina</taxon>
        <taxon>IRL clade</taxon>
        <taxon>Trifolieae</taxon>
        <taxon>Trifolium</taxon>
    </lineage>
</organism>
<feature type="non-terminal residue" evidence="2">
    <location>
        <position position="117"/>
    </location>
</feature>
<dbReference type="PANTHER" id="PTHR33064">
    <property type="entry name" value="POL PROTEIN"/>
    <property type="match status" value="1"/>
</dbReference>
<evidence type="ECO:0000259" key="1">
    <source>
        <dbReference type="Pfam" id="PF17919"/>
    </source>
</evidence>
<feature type="non-terminal residue" evidence="2">
    <location>
        <position position="1"/>
    </location>
</feature>
<feature type="domain" description="Reverse transcriptase/retrotransposon-derived protein RNase H-like" evidence="1">
    <location>
        <begin position="71"/>
        <end position="117"/>
    </location>
</feature>
<name>A0A392RX76_9FABA</name>
<dbReference type="InterPro" id="IPR051320">
    <property type="entry name" value="Viral_Replic_Matur_Polypro"/>
</dbReference>
<comment type="caution">
    <text evidence="2">The sequence shown here is derived from an EMBL/GenBank/DDBJ whole genome shotgun (WGS) entry which is preliminary data.</text>
</comment>
<dbReference type="Proteomes" id="UP000265520">
    <property type="component" value="Unassembled WGS sequence"/>
</dbReference>
<evidence type="ECO:0000313" key="3">
    <source>
        <dbReference type="Proteomes" id="UP000265520"/>
    </source>
</evidence>
<dbReference type="FunFam" id="3.30.70.270:FF:000020">
    <property type="entry name" value="Transposon Tf2-6 polyprotein-like Protein"/>
    <property type="match status" value="1"/>
</dbReference>
<proteinExistence type="predicted"/>